<keyword evidence="3" id="KW-1185">Reference proteome</keyword>
<gene>
    <name evidence="2" type="ORF">RND81_12G098200</name>
</gene>
<dbReference type="PANTHER" id="PTHR36143">
    <property type="entry name" value="OS08G0177500 PROTEIN"/>
    <property type="match status" value="1"/>
</dbReference>
<name>A0AAW1H8R3_SAPOF</name>
<proteinExistence type="predicted"/>
<dbReference type="AlphaFoldDB" id="A0AAW1H8R3"/>
<dbReference type="PANTHER" id="PTHR36143:SF4">
    <property type="entry name" value="OS08G0177500 PROTEIN"/>
    <property type="match status" value="1"/>
</dbReference>
<evidence type="ECO:0000313" key="3">
    <source>
        <dbReference type="Proteomes" id="UP001443914"/>
    </source>
</evidence>
<sequence>MASLYKSNTNNNNNQRAKPYALMLLLAFGAAILGVMVLHKLREKRIFTLLVKEKVLTVTSKD</sequence>
<evidence type="ECO:0000313" key="2">
    <source>
        <dbReference type="EMBL" id="KAK9672404.1"/>
    </source>
</evidence>
<feature type="transmembrane region" description="Helical" evidence="1">
    <location>
        <begin position="20"/>
        <end position="38"/>
    </location>
</feature>
<accession>A0AAW1H8R3</accession>
<dbReference type="EMBL" id="JBDFQZ010000012">
    <property type="protein sequence ID" value="KAK9672404.1"/>
    <property type="molecule type" value="Genomic_DNA"/>
</dbReference>
<comment type="caution">
    <text evidence="2">The sequence shown here is derived from an EMBL/GenBank/DDBJ whole genome shotgun (WGS) entry which is preliminary data.</text>
</comment>
<reference evidence="2" key="1">
    <citation type="submission" date="2024-03" db="EMBL/GenBank/DDBJ databases">
        <title>WGS assembly of Saponaria officinalis var. Norfolk2.</title>
        <authorList>
            <person name="Jenkins J."/>
            <person name="Shu S."/>
            <person name="Grimwood J."/>
            <person name="Barry K."/>
            <person name="Goodstein D."/>
            <person name="Schmutz J."/>
            <person name="Leebens-Mack J."/>
            <person name="Osbourn A."/>
        </authorList>
    </citation>
    <scope>NUCLEOTIDE SEQUENCE [LARGE SCALE GENOMIC DNA]</scope>
    <source>
        <strain evidence="2">JIC</strain>
    </source>
</reference>
<keyword evidence="1" id="KW-1133">Transmembrane helix</keyword>
<keyword evidence="1" id="KW-0812">Transmembrane</keyword>
<evidence type="ECO:0000256" key="1">
    <source>
        <dbReference type="SAM" id="Phobius"/>
    </source>
</evidence>
<dbReference type="Proteomes" id="UP001443914">
    <property type="component" value="Unassembled WGS sequence"/>
</dbReference>
<protein>
    <submittedName>
        <fullName evidence="2">Uncharacterized protein</fullName>
    </submittedName>
</protein>
<organism evidence="2 3">
    <name type="scientific">Saponaria officinalis</name>
    <name type="common">Common soapwort</name>
    <name type="synonym">Lychnis saponaria</name>
    <dbReference type="NCBI Taxonomy" id="3572"/>
    <lineage>
        <taxon>Eukaryota</taxon>
        <taxon>Viridiplantae</taxon>
        <taxon>Streptophyta</taxon>
        <taxon>Embryophyta</taxon>
        <taxon>Tracheophyta</taxon>
        <taxon>Spermatophyta</taxon>
        <taxon>Magnoliopsida</taxon>
        <taxon>eudicotyledons</taxon>
        <taxon>Gunneridae</taxon>
        <taxon>Pentapetalae</taxon>
        <taxon>Caryophyllales</taxon>
        <taxon>Caryophyllaceae</taxon>
        <taxon>Caryophylleae</taxon>
        <taxon>Saponaria</taxon>
    </lineage>
</organism>
<keyword evidence="1" id="KW-0472">Membrane</keyword>